<keyword evidence="1" id="KW-0378">Hydrolase</keyword>
<dbReference type="Pfam" id="PF02585">
    <property type="entry name" value="PIG-L"/>
    <property type="match status" value="1"/>
</dbReference>
<keyword evidence="2" id="KW-1185">Reference proteome</keyword>
<evidence type="ECO:0000313" key="2">
    <source>
        <dbReference type="Proteomes" id="UP001589733"/>
    </source>
</evidence>
<evidence type="ECO:0000313" key="1">
    <source>
        <dbReference type="EMBL" id="MFB9992453.1"/>
    </source>
</evidence>
<dbReference type="PANTHER" id="PTHR12993:SF29">
    <property type="entry name" value="BLR3841 PROTEIN"/>
    <property type="match status" value="1"/>
</dbReference>
<gene>
    <name evidence="1" type="ORF">ACFFLM_10795</name>
</gene>
<protein>
    <submittedName>
        <fullName evidence="1">PIG-L deacetylase family protein</fullName>
        <ecNumber evidence="1">3.5.1.-</ecNumber>
    </submittedName>
</protein>
<dbReference type="PANTHER" id="PTHR12993">
    <property type="entry name" value="N-ACETYLGLUCOSAMINYL-PHOSPHATIDYLINOSITOL DE-N-ACETYLASE-RELATED"/>
    <property type="match status" value="1"/>
</dbReference>
<dbReference type="GO" id="GO:0016787">
    <property type="term" value="F:hydrolase activity"/>
    <property type="evidence" value="ECO:0007669"/>
    <property type="project" value="UniProtKB-KW"/>
</dbReference>
<name>A0ABV6B219_9DEIO</name>
<dbReference type="EC" id="3.5.1.-" evidence="1"/>
<dbReference type="InterPro" id="IPR024078">
    <property type="entry name" value="LmbE-like_dom_sf"/>
</dbReference>
<comment type="caution">
    <text evidence="1">The sequence shown here is derived from an EMBL/GenBank/DDBJ whole genome shotgun (WGS) entry which is preliminary data.</text>
</comment>
<accession>A0ABV6B219</accession>
<dbReference type="SUPFAM" id="SSF102588">
    <property type="entry name" value="LmbE-like"/>
    <property type="match status" value="1"/>
</dbReference>
<proteinExistence type="predicted"/>
<dbReference type="RefSeq" id="WP_380009349.1">
    <property type="nucleotide sequence ID" value="NZ_JBHLYR010000031.1"/>
</dbReference>
<dbReference type="InterPro" id="IPR003737">
    <property type="entry name" value="GlcNAc_PI_deacetylase-related"/>
</dbReference>
<reference evidence="1 2" key="1">
    <citation type="submission" date="2024-09" db="EMBL/GenBank/DDBJ databases">
        <authorList>
            <person name="Sun Q."/>
            <person name="Mori K."/>
        </authorList>
    </citation>
    <scope>NUCLEOTIDE SEQUENCE [LARGE SCALE GENOMIC DNA]</scope>
    <source>
        <strain evidence="1 2">JCM 13503</strain>
    </source>
</reference>
<dbReference type="EMBL" id="JBHLYR010000031">
    <property type="protein sequence ID" value="MFB9992453.1"/>
    <property type="molecule type" value="Genomic_DNA"/>
</dbReference>
<dbReference type="Gene3D" id="3.40.50.10320">
    <property type="entry name" value="LmbE-like"/>
    <property type="match status" value="1"/>
</dbReference>
<dbReference type="Proteomes" id="UP001589733">
    <property type="component" value="Unassembled WGS sequence"/>
</dbReference>
<organism evidence="1 2">
    <name type="scientific">Deinococcus oregonensis</name>
    <dbReference type="NCBI Taxonomy" id="1805970"/>
    <lineage>
        <taxon>Bacteria</taxon>
        <taxon>Thermotogati</taxon>
        <taxon>Deinococcota</taxon>
        <taxon>Deinococci</taxon>
        <taxon>Deinococcales</taxon>
        <taxon>Deinococcaceae</taxon>
        <taxon>Deinococcus</taxon>
    </lineage>
</organism>
<sequence length="310" mass="33628">MALAAVALCLVAGFAINSPGALRLFYPRATAAVAQLPAAPGFSAGMRVLLVSPHPDDESLCCAGQLQQAVAAGAQVYIVWITSGDGFELDAALLERTPRPRAGATERLGNMRIGEATRAAAALGIPASHLTFLGYPDGALLRMFRANTAVPVRSSHTGATQVPYPQALSPGAAYTRANLERDLNHVLDQVRPDVTLIPTTSDFHHDHRATSLVMQELLAQRGLLGGTRYWIVHGGVEWPVPKGLHLQFPMLIPPRGHRLNWLRADLTPEQQQGKLAAIQAHRTQMDVMPRFLKAFVRENELVTLSDQRVR</sequence>